<name>A0A9Q8SWZ5_9PEZI</name>
<evidence type="ECO:0000313" key="1">
    <source>
        <dbReference type="EMBL" id="UQC85048.1"/>
    </source>
</evidence>
<organism evidence="1 2">
    <name type="scientific">Colletotrichum lupini</name>
    <dbReference type="NCBI Taxonomy" id="145971"/>
    <lineage>
        <taxon>Eukaryota</taxon>
        <taxon>Fungi</taxon>
        <taxon>Dikarya</taxon>
        <taxon>Ascomycota</taxon>
        <taxon>Pezizomycotina</taxon>
        <taxon>Sordariomycetes</taxon>
        <taxon>Hypocreomycetidae</taxon>
        <taxon>Glomerellales</taxon>
        <taxon>Glomerellaceae</taxon>
        <taxon>Colletotrichum</taxon>
        <taxon>Colletotrichum acutatum species complex</taxon>
    </lineage>
</organism>
<dbReference type="RefSeq" id="XP_049146665.1">
    <property type="nucleotide sequence ID" value="XM_049289520.1"/>
</dbReference>
<dbReference type="GeneID" id="73344530"/>
<proteinExistence type="predicted"/>
<dbReference type="AlphaFoldDB" id="A0A9Q8SWZ5"/>
<protein>
    <submittedName>
        <fullName evidence="1">Uncharacterized protein</fullName>
    </submittedName>
</protein>
<sequence>METGIFLCNSYYEPMNGKQQPALARGNAKISVSEEFGVMEAPPRTYAQYGYGPKVRRSRGRHTLVVVALID</sequence>
<gene>
    <name evidence="1" type="ORF">CLUP02_10544</name>
</gene>
<accession>A0A9Q8SWZ5</accession>
<reference evidence="1" key="1">
    <citation type="journal article" date="2021" name="Mol. Plant Microbe Interact.">
        <title>Complete Genome Sequence of the Plant-Pathogenic Fungus Colletotrichum lupini.</title>
        <authorList>
            <person name="Baroncelli R."/>
            <person name="Pensec F."/>
            <person name="Da Lio D."/>
            <person name="Boufleur T."/>
            <person name="Vicente I."/>
            <person name="Sarrocco S."/>
            <person name="Picot A."/>
            <person name="Baraldi E."/>
            <person name="Sukno S."/>
            <person name="Thon M."/>
            <person name="Le Floch G."/>
        </authorList>
    </citation>
    <scope>NUCLEOTIDE SEQUENCE</scope>
    <source>
        <strain evidence="1">IMI 504893</strain>
    </source>
</reference>
<dbReference type="Proteomes" id="UP000830671">
    <property type="component" value="Chromosome 5"/>
</dbReference>
<dbReference type="KEGG" id="clup:CLUP02_10544"/>
<evidence type="ECO:0000313" key="2">
    <source>
        <dbReference type="Proteomes" id="UP000830671"/>
    </source>
</evidence>
<keyword evidence="2" id="KW-1185">Reference proteome</keyword>
<dbReference type="EMBL" id="CP019477">
    <property type="protein sequence ID" value="UQC85048.1"/>
    <property type="molecule type" value="Genomic_DNA"/>
</dbReference>